<comment type="caution">
    <text evidence="3">The sequence shown here is derived from an EMBL/GenBank/DDBJ whole genome shotgun (WGS) entry which is preliminary data.</text>
</comment>
<dbReference type="InterPro" id="IPR029061">
    <property type="entry name" value="THDP-binding"/>
</dbReference>
<evidence type="ECO:0008006" key="4">
    <source>
        <dbReference type="Google" id="ProtNLM"/>
    </source>
</evidence>
<evidence type="ECO:0000313" key="3">
    <source>
        <dbReference type="EMBL" id="KKN20874.1"/>
    </source>
</evidence>
<dbReference type="EMBL" id="LAZR01003200">
    <property type="protein sequence ID" value="KKN20874.1"/>
    <property type="molecule type" value="Genomic_DNA"/>
</dbReference>
<proteinExistence type="predicted"/>
<organism evidence="3">
    <name type="scientific">marine sediment metagenome</name>
    <dbReference type="NCBI Taxonomy" id="412755"/>
    <lineage>
        <taxon>unclassified sequences</taxon>
        <taxon>metagenomes</taxon>
        <taxon>ecological metagenomes</taxon>
    </lineage>
</organism>
<reference evidence="3" key="1">
    <citation type="journal article" date="2015" name="Nature">
        <title>Complex archaea that bridge the gap between prokaryotes and eukaryotes.</title>
        <authorList>
            <person name="Spang A."/>
            <person name="Saw J.H."/>
            <person name="Jorgensen S.L."/>
            <person name="Zaremba-Niedzwiedzka K."/>
            <person name="Martijn J."/>
            <person name="Lind A.E."/>
            <person name="van Eijk R."/>
            <person name="Schleper C."/>
            <person name="Guy L."/>
            <person name="Ettema T.J."/>
        </authorList>
    </citation>
    <scope>NUCLEOTIDE SEQUENCE</scope>
</reference>
<evidence type="ECO:0000256" key="1">
    <source>
        <dbReference type="ARBA" id="ARBA00023002"/>
    </source>
</evidence>
<protein>
    <recommendedName>
        <fullName evidence="4">Thiamine pyrophosphate enzyme TPP-binding domain-containing protein</fullName>
    </recommendedName>
</protein>
<dbReference type="PANTHER" id="PTHR42897:SF2">
    <property type="entry name" value="PYRUVATE SYNTHASE SUBUNIT PORB"/>
    <property type="match status" value="1"/>
</dbReference>
<dbReference type="Gene3D" id="3.40.50.970">
    <property type="match status" value="2"/>
</dbReference>
<sequence length="362" mass="40505">MSTPERNIIRAEDILEREEKSNVLFLNYDNEAFMNTGNQESGATPPFASTTTGPAGEKIPGKVGVKQDLVSPFAFYGSNALFVATANPAYPNDFMGKVMDGMKSNGSTFIQVYADCMRGWRHAAEDAVKISKLATDCGYWPLYSIRVKDGIPTFSYYRGLEIDKEKFVEYLKSMGKFKHLFKPQFMEKEIDQIMYYTEQRNKKLMGLIQQFGAEKPIDFYRVNRKKLKPQTHLYPGHGLCPGCGAGMVLNQLATAATQVAGENIIYVNNTSCAEVSTSKDNVPSWKVPWVHHLFESGATVADGICTAYKIRKAKGLYEGEIPYIIHIGGDGSTYDIGFQFLKAALIRTSTMVEMNIYLKDQK</sequence>
<feature type="region of interest" description="Disordered" evidence="2">
    <location>
        <begin position="36"/>
        <end position="55"/>
    </location>
</feature>
<name>A0A0F9NSI6_9ZZZZ</name>
<feature type="compositionally biased region" description="Polar residues" evidence="2">
    <location>
        <begin position="36"/>
        <end position="53"/>
    </location>
</feature>
<evidence type="ECO:0000256" key="2">
    <source>
        <dbReference type="SAM" id="MobiDB-lite"/>
    </source>
</evidence>
<keyword evidence="1" id="KW-0560">Oxidoreductase</keyword>
<dbReference type="InterPro" id="IPR051479">
    <property type="entry name" value="PorB-like"/>
</dbReference>
<gene>
    <name evidence="3" type="ORF">LCGC14_0931080</name>
</gene>
<dbReference type="SUPFAM" id="SSF52518">
    <property type="entry name" value="Thiamin diphosphate-binding fold (THDP-binding)"/>
    <property type="match status" value="2"/>
</dbReference>
<dbReference type="GO" id="GO:0016491">
    <property type="term" value="F:oxidoreductase activity"/>
    <property type="evidence" value="ECO:0007669"/>
    <property type="project" value="UniProtKB-KW"/>
</dbReference>
<accession>A0A0F9NSI6</accession>
<dbReference type="AlphaFoldDB" id="A0A0F9NSI6"/>
<dbReference type="PANTHER" id="PTHR42897">
    <property type="entry name" value="PYRUVATE SYNTHASE SUBUNIT PORB"/>
    <property type="match status" value="1"/>
</dbReference>